<dbReference type="Proteomes" id="UP000192639">
    <property type="component" value="Unassembled WGS sequence"/>
</dbReference>
<feature type="domain" description="Palmitoyltransferase DHHC" evidence="11">
    <location>
        <begin position="80"/>
        <end position="203"/>
    </location>
</feature>
<evidence type="ECO:0000256" key="5">
    <source>
        <dbReference type="ARBA" id="ARBA00023136"/>
    </source>
</evidence>
<gene>
    <name evidence="12" type="ORF">ECANGB1_2772</name>
</gene>
<keyword evidence="5 10" id="KW-0472">Membrane</keyword>
<feature type="transmembrane region" description="Helical" evidence="10">
    <location>
        <begin position="161"/>
        <end position="185"/>
    </location>
</feature>
<keyword evidence="2 10" id="KW-0808">Transferase</keyword>
<keyword evidence="8 10" id="KW-0012">Acyltransferase</keyword>
<dbReference type="OrthoDB" id="331948at2759"/>
<reference evidence="12 13" key="1">
    <citation type="journal article" date="2017" name="Environ. Microbiol.">
        <title>Decay of the glycolytic pathway and adaptation to intranuclear parasitism within Enterocytozoonidae microsporidia.</title>
        <authorList>
            <person name="Wiredu Boakye D."/>
            <person name="Jaroenlak P."/>
            <person name="Prachumwat A."/>
            <person name="Williams T.A."/>
            <person name="Bateman K.S."/>
            <person name="Itsathitphaisarn O."/>
            <person name="Sritunyalucksana K."/>
            <person name="Paszkiewicz K.H."/>
            <person name="Moore K.A."/>
            <person name="Stentiford G.D."/>
            <person name="Williams B.A."/>
        </authorList>
    </citation>
    <scope>NUCLEOTIDE SEQUENCE [LARGE SCALE GENOMIC DNA]</scope>
    <source>
        <strain evidence="12 13">GB1</strain>
    </source>
</reference>
<evidence type="ECO:0000256" key="2">
    <source>
        <dbReference type="ARBA" id="ARBA00022679"/>
    </source>
</evidence>
<name>A0A1Y1S9I6_9MICR</name>
<comment type="catalytic activity">
    <reaction evidence="9 10">
        <text>L-cysteinyl-[protein] + hexadecanoyl-CoA = S-hexadecanoyl-L-cysteinyl-[protein] + CoA</text>
        <dbReference type="Rhea" id="RHEA:36683"/>
        <dbReference type="Rhea" id="RHEA-COMP:10131"/>
        <dbReference type="Rhea" id="RHEA-COMP:11032"/>
        <dbReference type="ChEBI" id="CHEBI:29950"/>
        <dbReference type="ChEBI" id="CHEBI:57287"/>
        <dbReference type="ChEBI" id="CHEBI:57379"/>
        <dbReference type="ChEBI" id="CHEBI:74151"/>
        <dbReference type="EC" id="2.3.1.225"/>
    </reaction>
</comment>
<comment type="domain">
    <text evidence="10">The DHHC domain is required for palmitoyltransferase activity.</text>
</comment>
<feature type="transmembrane region" description="Helical" evidence="10">
    <location>
        <begin position="12"/>
        <end position="31"/>
    </location>
</feature>
<proteinExistence type="inferred from homology"/>
<comment type="subcellular location">
    <subcellularLocation>
        <location evidence="1">Membrane</location>
        <topology evidence="1">Multi-pass membrane protein</topology>
    </subcellularLocation>
</comment>
<dbReference type="Pfam" id="PF01529">
    <property type="entry name" value="DHHC"/>
    <property type="match status" value="1"/>
</dbReference>
<accession>A0A1Y1S9I6</accession>
<dbReference type="PANTHER" id="PTHR12246">
    <property type="entry name" value="PALMITOYLTRANSFERASE ZDHHC16"/>
    <property type="match status" value="1"/>
</dbReference>
<comment type="similarity">
    <text evidence="10">Belongs to the DHHC palmitoyltransferase family.</text>
</comment>
<dbReference type="InterPro" id="IPR001594">
    <property type="entry name" value="Palmitoyltrfase_DHHC"/>
</dbReference>
<dbReference type="GO" id="GO:0019706">
    <property type="term" value="F:protein-cysteine S-palmitoyltransferase activity"/>
    <property type="evidence" value="ECO:0007669"/>
    <property type="project" value="UniProtKB-EC"/>
</dbReference>
<evidence type="ECO:0000259" key="11">
    <source>
        <dbReference type="Pfam" id="PF01529"/>
    </source>
</evidence>
<keyword evidence="13" id="KW-1185">Reference proteome</keyword>
<dbReference type="GO" id="GO:0016020">
    <property type="term" value="C:membrane"/>
    <property type="evidence" value="ECO:0007669"/>
    <property type="project" value="UniProtKB-SubCell"/>
</dbReference>
<dbReference type="VEuPathDB" id="MicrosporidiaDB:ECANGB1_2772"/>
<dbReference type="EC" id="2.3.1.225" evidence="10"/>
<keyword evidence="6" id="KW-0564">Palmitate</keyword>
<sequence>MKCIENKEKLCRLIAYGALLFIGAIPSLVYIRKESGFVSEATMVGLSIVAAFGAFYATICIFTDGFVDRKVHFTIPREMERKCTICDIVKPERSHHCKICKKCVVKMDHHCNILSVCIGHSNHGHFVRYLFFTWLGALWLFLYNAFLIFNKIFIATDSVTYPISTFILFSTLVSICIIFITTMHLHWQTQNMRRNITNIELVQEHNAKYRDIKCGPSPYNQGFYSNFRDIMGSIRYLHLGPPVLDGYNWPKTFKTYYWPLIDVNAIRSECDENI</sequence>
<keyword evidence="7" id="KW-0449">Lipoprotein</keyword>
<evidence type="ECO:0000256" key="3">
    <source>
        <dbReference type="ARBA" id="ARBA00022692"/>
    </source>
</evidence>
<dbReference type="PROSITE" id="PS50216">
    <property type="entry name" value="DHHC"/>
    <property type="match status" value="1"/>
</dbReference>
<evidence type="ECO:0000256" key="7">
    <source>
        <dbReference type="ARBA" id="ARBA00023288"/>
    </source>
</evidence>
<evidence type="ECO:0000256" key="4">
    <source>
        <dbReference type="ARBA" id="ARBA00022989"/>
    </source>
</evidence>
<organism evidence="12 13">
    <name type="scientific">Enterospora canceri</name>
    <dbReference type="NCBI Taxonomy" id="1081671"/>
    <lineage>
        <taxon>Eukaryota</taxon>
        <taxon>Fungi</taxon>
        <taxon>Fungi incertae sedis</taxon>
        <taxon>Microsporidia</taxon>
        <taxon>Enterocytozoonidae</taxon>
        <taxon>Enterospora</taxon>
    </lineage>
</organism>
<evidence type="ECO:0000256" key="8">
    <source>
        <dbReference type="ARBA" id="ARBA00023315"/>
    </source>
</evidence>
<evidence type="ECO:0000256" key="10">
    <source>
        <dbReference type="RuleBase" id="RU079119"/>
    </source>
</evidence>
<evidence type="ECO:0000313" key="13">
    <source>
        <dbReference type="Proteomes" id="UP000192639"/>
    </source>
</evidence>
<evidence type="ECO:0000256" key="9">
    <source>
        <dbReference type="ARBA" id="ARBA00048048"/>
    </source>
</evidence>
<protein>
    <recommendedName>
        <fullName evidence="10">Palmitoyltransferase</fullName>
        <ecNumber evidence="10">2.3.1.225</ecNumber>
    </recommendedName>
</protein>
<evidence type="ECO:0000313" key="12">
    <source>
        <dbReference type="EMBL" id="ORD95138.1"/>
    </source>
</evidence>
<dbReference type="EMBL" id="LWDP01000002">
    <property type="protein sequence ID" value="ORD95138.1"/>
    <property type="molecule type" value="Genomic_DNA"/>
</dbReference>
<keyword evidence="4 10" id="KW-1133">Transmembrane helix</keyword>
<evidence type="ECO:0000256" key="1">
    <source>
        <dbReference type="ARBA" id="ARBA00004141"/>
    </source>
</evidence>
<feature type="transmembrane region" description="Helical" evidence="10">
    <location>
        <begin position="43"/>
        <end position="67"/>
    </location>
</feature>
<dbReference type="InterPro" id="IPR039859">
    <property type="entry name" value="PFA4/ZDH16/20/ERF2-like"/>
</dbReference>
<keyword evidence="3 10" id="KW-0812">Transmembrane</keyword>
<dbReference type="AlphaFoldDB" id="A0A1Y1S9I6"/>
<comment type="caution">
    <text evidence="12">The sequence shown here is derived from an EMBL/GenBank/DDBJ whole genome shotgun (WGS) entry which is preliminary data.</text>
</comment>
<feature type="transmembrane region" description="Helical" evidence="10">
    <location>
        <begin position="129"/>
        <end position="149"/>
    </location>
</feature>
<evidence type="ECO:0000256" key="6">
    <source>
        <dbReference type="ARBA" id="ARBA00023139"/>
    </source>
</evidence>